<keyword evidence="1" id="KW-0812">Transmembrane</keyword>
<dbReference type="RefSeq" id="WP_190403988.1">
    <property type="nucleotide sequence ID" value="NZ_JACJQB010000030.1"/>
</dbReference>
<reference evidence="2 3" key="1">
    <citation type="journal article" date="2020" name="ISME J.">
        <title>Comparative genomics reveals insights into cyanobacterial evolution and habitat adaptation.</title>
        <authorList>
            <person name="Chen M.Y."/>
            <person name="Teng W.K."/>
            <person name="Zhao L."/>
            <person name="Hu C.X."/>
            <person name="Zhou Y.K."/>
            <person name="Han B.P."/>
            <person name="Song L.R."/>
            <person name="Shu W.S."/>
        </authorList>
    </citation>
    <scope>NUCLEOTIDE SEQUENCE [LARGE SCALE GENOMIC DNA]</scope>
    <source>
        <strain evidence="2 3">FACHB-723</strain>
    </source>
</reference>
<feature type="transmembrane region" description="Helical" evidence="1">
    <location>
        <begin position="20"/>
        <end position="41"/>
    </location>
</feature>
<dbReference type="Proteomes" id="UP000642094">
    <property type="component" value="Unassembled WGS sequence"/>
</dbReference>
<keyword evidence="3" id="KW-1185">Reference proteome</keyword>
<gene>
    <name evidence="2" type="ORF">H6F41_13505</name>
</gene>
<keyword evidence="1" id="KW-0472">Membrane</keyword>
<dbReference type="EMBL" id="JACJQB010000030">
    <property type="protein sequence ID" value="MBD2189155.1"/>
    <property type="molecule type" value="Genomic_DNA"/>
</dbReference>
<organism evidence="2 3">
    <name type="scientific">Pseudanabaena mucicola FACHB-723</name>
    <dbReference type="NCBI Taxonomy" id="2692860"/>
    <lineage>
        <taxon>Bacteria</taxon>
        <taxon>Bacillati</taxon>
        <taxon>Cyanobacteriota</taxon>
        <taxon>Cyanophyceae</taxon>
        <taxon>Pseudanabaenales</taxon>
        <taxon>Pseudanabaenaceae</taxon>
        <taxon>Pseudanabaena</taxon>
    </lineage>
</organism>
<comment type="caution">
    <text evidence="2">The sequence shown here is derived from an EMBL/GenBank/DDBJ whole genome shotgun (WGS) entry which is preliminary data.</text>
</comment>
<name>A0ABR8A049_9CYAN</name>
<evidence type="ECO:0000256" key="1">
    <source>
        <dbReference type="SAM" id="Phobius"/>
    </source>
</evidence>
<accession>A0ABR8A049</accession>
<protein>
    <submittedName>
        <fullName evidence="2">Uncharacterized protein</fullName>
    </submittedName>
</protein>
<dbReference type="InterPro" id="IPR031975">
    <property type="entry name" value="Pilin_GH"/>
</dbReference>
<evidence type="ECO:0000313" key="3">
    <source>
        <dbReference type="Proteomes" id="UP000642094"/>
    </source>
</evidence>
<sequence length="174" mass="19005">MEHPSMSGESKPKFPRKRVLQICGLATIPLGIGICFIQVPIACSCGNPAIPIVGSYVRSQQAYFIENQTFASSYAELRMGWSEPPKSVRYEYAYEVAGNRAFIYATPRDVPNDLFKLGLSKADISGVVGAVTYDKAKKTTASVVCISDQNISGKPPRPVFNNQGFTCPVGYRAR</sequence>
<proteinExistence type="predicted"/>
<dbReference type="Pfam" id="PF16734">
    <property type="entry name" value="Pilin_GH"/>
    <property type="match status" value="1"/>
</dbReference>
<keyword evidence="1" id="KW-1133">Transmembrane helix</keyword>
<evidence type="ECO:0000313" key="2">
    <source>
        <dbReference type="EMBL" id="MBD2189155.1"/>
    </source>
</evidence>